<dbReference type="AlphaFoldDB" id="A0A8H3EEJ5"/>
<dbReference type="InterPro" id="IPR023298">
    <property type="entry name" value="ATPase_P-typ_TM_dom_sf"/>
</dbReference>
<dbReference type="InterPro" id="IPR018303">
    <property type="entry name" value="ATPase_P-typ_P_site"/>
</dbReference>
<evidence type="ECO:0000256" key="8">
    <source>
        <dbReference type="ARBA" id="ARBA00022967"/>
    </source>
</evidence>
<keyword evidence="5 12" id="KW-0547">Nucleotide-binding</keyword>
<dbReference type="OrthoDB" id="48943at2759"/>
<dbReference type="SUPFAM" id="SSF56784">
    <property type="entry name" value="HAD-like"/>
    <property type="match status" value="1"/>
</dbReference>
<evidence type="ECO:0000256" key="9">
    <source>
        <dbReference type="ARBA" id="ARBA00022989"/>
    </source>
</evidence>
<accession>A0A8H3EEJ5</accession>
<evidence type="ECO:0000256" key="5">
    <source>
        <dbReference type="ARBA" id="ARBA00022741"/>
    </source>
</evidence>
<feature type="domain" description="P-type ATPase A" evidence="14">
    <location>
        <begin position="434"/>
        <end position="563"/>
    </location>
</feature>
<feature type="region of interest" description="Disordered" evidence="13">
    <location>
        <begin position="690"/>
        <end position="712"/>
    </location>
</feature>
<dbReference type="GO" id="GO:0019829">
    <property type="term" value="F:ATPase-coupled monoatomic cation transmembrane transporter activity"/>
    <property type="evidence" value="ECO:0007669"/>
    <property type="project" value="UniProtKB-UniRule"/>
</dbReference>
<dbReference type="InterPro" id="IPR008250">
    <property type="entry name" value="ATPase_P-typ_transduc_dom_A_sf"/>
</dbReference>
<evidence type="ECO:0000313" key="18">
    <source>
        <dbReference type="Proteomes" id="UP000664534"/>
    </source>
</evidence>
<dbReference type="PANTHER" id="PTHR45630">
    <property type="entry name" value="CATION-TRANSPORTING ATPASE-RELATED"/>
    <property type="match status" value="1"/>
</dbReference>
<keyword evidence="8 12" id="KW-1278">Translocase</keyword>
<keyword evidence="3 12" id="KW-0812">Transmembrane</keyword>
<dbReference type="SUPFAM" id="SSF81653">
    <property type="entry name" value="Calcium ATPase, transduction domain A"/>
    <property type="match status" value="1"/>
</dbReference>
<feature type="transmembrane region" description="Helical" evidence="12">
    <location>
        <begin position="195"/>
        <end position="213"/>
    </location>
</feature>
<evidence type="ECO:0000256" key="7">
    <source>
        <dbReference type="ARBA" id="ARBA00022842"/>
    </source>
</evidence>
<comment type="catalytic activity">
    <reaction evidence="11 12">
        <text>ATP + H2O = ADP + phosphate + H(+)</text>
        <dbReference type="Rhea" id="RHEA:13065"/>
        <dbReference type="ChEBI" id="CHEBI:15377"/>
        <dbReference type="ChEBI" id="CHEBI:15378"/>
        <dbReference type="ChEBI" id="CHEBI:30616"/>
        <dbReference type="ChEBI" id="CHEBI:43474"/>
        <dbReference type="ChEBI" id="CHEBI:456216"/>
    </reaction>
</comment>
<proteinExistence type="inferred from homology"/>
<dbReference type="EC" id="7.2.2.-" evidence="12"/>
<dbReference type="Pfam" id="PF00122">
    <property type="entry name" value="E1-E2_ATPase"/>
    <property type="match status" value="1"/>
</dbReference>
<comment type="similarity">
    <text evidence="12">Belongs to the cation transport ATPase (P-type) (TC 3.A.3) family. Type V subfamily.</text>
</comment>
<keyword evidence="4 12" id="KW-0479">Metal-binding</keyword>
<feature type="compositionally biased region" description="Polar residues" evidence="13">
    <location>
        <begin position="9"/>
        <end position="18"/>
    </location>
</feature>
<dbReference type="GO" id="GO:0006874">
    <property type="term" value="P:intracellular calcium ion homeostasis"/>
    <property type="evidence" value="ECO:0007669"/>
    <property type="project" value="TreeGrafter"/>
</dbReference>
<dbReference type="InterPro" id="IPR023299">
    <property type="entry name" value="ATPase_P-typ_cyto_dom_N"/>
</dbReference>
<protein>
    <recommendedName>
        <fullName evidence="12">Cation-transporting ATPase</fullName>
        <ecNumber evidence="12">7.2.2.-</ecNumber>
    </recommendedName>
</protein>
<dbReference type="GO" id="GO:0005524">
    <property type="term" value="F:ATP binding"/>
    <property type="evidence" value="ECO:0007669"/>
    <property type="project" value="UniProtKB-UniRule"/>
</dbReference>
<keyword evidence="2" id="KW-0597">Phosphoprotein</keyword>
<dbReference type="SUPFAM" id="SSF81660">
    <property type="entry name" value="Metal cation-transporting ATPase, ATP-binding domain N"/>
    <property type="match status" value="1"/>
</dbReference>
<dbReference type="Gene3D" id="3.40.50.1000">
    <property type="entry name" value="HAD superfamily/HAD-like"/>
    <property type="match status" value="1"/>
</dbReference>
<dbReference type="GO" id="GO:0046872">
    <property type="term" value="F:metal ion binding"/>
    <property type="evidence" value="ECO:0007669"/>
    <property type="project" value="UniProtKB-UniRule"/>
</dbReference>
<evidence type="ECO:0000256" key="10">
    <source>
        <dbReference type="ARBA" id="ARBA00023136"/>
    </source>
</evidence>
<feature type="domain" description="Cation-transporting P-type ATPase N-terminal" evidence="15">
    <location>
        <begin position="339"/>
        <end position="388"/>
    </location>
</feature>
<evidence type="ECO:0000256" key="13">
    <source>
        <dbReference type="SAM" id="MobiDB-lite"/>
    </source>
</evidence>
<dbReference type="InterPro" id="IPR047819">
    <property type="entry name" value="P5A-ATPase_N"/>
</dbReference>
<dbReference type="Gene3D" id="2.70.150.10">
    <property type="entry name" value="Calcium-transporting ATPase, cytoplasmic transduction domain A"/>
    <property type="match status" value="1"/>
</dbReference>
<organism evidence="17 18">
    <name type="scientific">Imshaugia aleurites</name>
    <dbReference type="NCBI Taxonomy" id="172621"/>
    <lineage>
        <taxon>Eukaryota</taxon>
        <taxon>Fungi</taxon>
        <taxon>Dikarya</taxon>
        <taxon>Ascomycota</taxon>
        <taxon>Pezizomycotina</taxon>
        <taxon>Lecanoromycetes</taxon>
        <taxon>OSLEUM clade</taxon>
        <taxon>Lecanoromycetidae</taxon>
        <taxon>Lecanorales</taxon>
        <taxon>Lecanorineae</taxon>
        <taxon>Parmeliaceae</taxon>
        <taxon>Imshaugia</taxon>
    </lineage>
</organism>
<dbReference type="InterPro" id="IPR006544">
    <property type="entry name" value="P-type_TPase_V"/>
</dbReference>
<keyword evidence="6 12" id="KW-0067">ATP-binding</keyword>
<feature type="region of interest" description="Disordered" evidence="13">
    <location>
        <begin position="1"/>
        <end position="26"/>
    </location>
</feature>
<evidence type="ECO:0000256" key="3">
    <source>
        <dbReference type="ARBA" id="ARBA00022692"/>
    </source>
</evidence>
<comment type="subcellular location">
    <subcellularLocation>
        <location evidence="1 12">Membrane</location>
        <topology evidence="1 12">Multi-pass membrane protein</topology>
    </subcellularLocation>
</comment>
<keyword evidence="18" id="KW-1185">Reference proteome</keyword>
<dbReference type="GO" id="GO:0140358">
    <property type="term" value="F:P-type transmembrane transporter activity"/>
    <property type="evidence" value="ECO:0007669"/>
    <property type="project" value="InterPro"/>
</dbReference>
<evidence type="ECO:0000256" key="6">
    <source>
        <dbReference type="ARBA" id="ARBA00022840"/>
    </source>
</evidence>
<comment type="caution">
    <text evidence="17">The sequence shown here is derived from an EMBL/GenBank/DDBJ whole genome shotgun (WGS) entry which is preliminary data.</text>
</comment>
<evidence type="ECO:0000259" key="14">
    <source>
        <dbReference type="Pfam" id="PF00122"/>
    </source>
</evidence>
<dbReference type="InterPro" id="IPR036412">
    <property type="entry name" value="HAD-like_sf"/>
</dbReference>
<name>A0A8H3EEJ5_9LECA</name>
<dbReference type="PANTHER" id="PTHR45630:SF8">
    <property type="entry name" value="CATION-TRANSPORTING ATPASE"/>
    <property type="match status" value="1"/>
</dbReference>
<dbReference type="Proteomes" id="UP000664534">
    <property type="component" value="Unassembled WGS sequence"/>
</dbReference>
<dbReference type="FunFam" id="2.70.150.10:FF:000119">
    <property type="entry name" value="Cation-transporting ATPase"/>
    <property type="match status" value="1"/>
</dbReference>
<evidence type="ECO:0000259" key="16">
    <source>
        <dbReference type="Pfam" id="PF12409"/>
    </source>
</evidence>
<evidence type="ECO:0000256" key="2">
    <source>
        <dbReference type="ARBA" id="ARBA00022553"/>
    </source>
</evidence>
<evidence type="ECO:0000313" key="17">
    <source>
        <dbReference type="EMBL" id="CAF9905074.1"/>
    </source>
</evidence>
<dbReference type="GO" id="GO:0016020">
    <property type="term" value="C:membrane"/>
    <property type="evidence" value="ECO:0007669"/>
    <property type="project" value="UniProtKB-SubCell"/>
</dbReference>
<evidence type="ECO:0000259" key="15">
    <source>
        <dbReference type="Pfam" id="PF00690"/>
    </source>
</evidence>
<keyword evidence="10 12" id="KW-0472">Membrane</keyword>
<sequence>MEDSGTRPIVSSQRSNSSIRHRNRAVHNENLNGSLYRRDSNISNASFVSDVEMAHEEVFAGPMSESVPSSVTGFAHRRSRADSIASFTYFQEDDESSEWAEDPAIVDEEQEHTDFGKQPGQDMEYDLESGVSSQRRKSSVFSNSVADEPLLYRHDSIKTDVSGFGRGSRFSQKIYVVSEDLTVVVAGFTTKPLGLILYLTICTLSLGLGYLVFRWLPRWRVRLTGSPKSLRECDWVVIEVRHRSQHRRSKAAAEIDQNQWSEFLVQGIVKIEYGHVASTVFGLRERKSFSLDYDEDDDPIMTHLRFLDYRYISFCFHPLKDKFVLCSDWKDPNWTDVKSIRAGLDSDERYRRERVFGKNQIDIQQKSIPQLLMDEAFHPFYIFQIASLFLWSLDEYYYYAVCIFIISVVSITTTLIETRSTMKRLREISRFECEVRVLRNGFWRQVESDELVPGDVYEVSDPSLTQFPCDSLLLAGDCIVNESMLTGESVPVSKVPATDECLQLLSMSSSTMSPEVAKHFLFSGTKIIRARRPQEGQDDEAVALAIAVRTGFNTTKGSLVRSMLFPKPSGFKFYKDAFRVNVGGKLDVICFDKTGTLTEDGLDVLGVRVVHRPAMRFSDVLGGSSTLLPGAAYERDPTVDYQIHKAALYTMATCHSLRVVDEELLGDPLDIKMFEFTGWSFEELAQKANVVDQEDDQSSPSSIARPPPGLEYGIDEMHQSAPNAQIELLILKSFDFVSQLRRASVVVGQSGSSGGDIYVKGAPECMADICRQDSCGLLWSMRNSFTGANGLSVVPVDYDDLLSFYTHRGFRVIACATKHIESLNWTGVEKMRRQDAESDLDFLGFIIFENKLKPSTTGVIDELNEADIRKVMCTGDNILTAISVARECNLIDRTAHCFIPHFVNGLALPTA</sequence>
<dbReference type="Gene3D" id="3.40.1110.10">
    <property type="entry name" value="Calcium-transporting ATPase, cytoplasmic domain N"/>
    <property type="match status" value="1"/>
</dbReference>
<dbReference type="InterPro" id="IPR059000">
    <property type="entry name" value="ATPase_P-type_domA"/>
</dbReference>
<reference evidence="17" key="1">
    <citation type="submission" date="2021-03" db="EMBL/GenBank/DDBJ databases">
        <authorList>
            <person name="Tagirdzhanova G."/>
        </authorList>
    </citation>
    <scope>NUCLEOTIDE SEQUENCE</scope>
</reference>
<gene>
    <name evidence="17" type="ORF">IMSHALPRED_000252</name>
</gene>
<comment type="caution">
    <text evidence="12">Lacks conserved residue(s) required for the propagation of feature annotation.</text>
</comment>
<feature type="domain" description="P5B-type ATPase N-terminal" evidence="16">
    <location>
        <begin position="179"/>
        <end position="317"/>
    </location>
</feature>
<evidence type="ECO:0000256" key="4">
    <source>
        <dbReference type="ARBA" id="ARBA00022723"/>
    </source>
</evidence>
<evidence type="ECO:0000256" key="11">
    <source>
        <dbReference type="ARBA" id="ARBA00049360"/>
    </source>
</evidence>
<dbReference type="PROSITE" id="PS00154">
    <property type="entry name" value="ATPASE_E1_E2"/>
    <property type="match status" value="1"/>
</dbReference>
<feature type="transmembrane region" description="Helical" evidence="12">
    <location>
        <begin position="396"/>
        <end position="416"/>
    </location>
</feature>
<dbReference type="Pfam" id="PF12409">
    <property type="entry name" value="P5-ATPase"/>
    <property type="match status" value="1"/>
</dbReference>
<dbReference type="EMBL" id="CAJPDT010000001">
    <property type="protein sequence ID" value="CAF9905074.1"/>
    <property type="molecule type" value="Genomic_DNA"/>
</dbReference>
<dbReference type="Pfam" id="PF00690">
    <property type="entry name" value="Cation_ATPase_N"/>
    <property type="match status" value="1"/>
</dbReference>
<dbReference type="InterPro" id="IPR004014">
    <property type="entry name" value="ATPase_P-typ_cation-transptr_N"/>
</dbReference>
<evidence type="ECO:0000256" key="12">
    <source>
        <dbReference type="RuleBase" id="RU362082"/>
    </source>
</evidence>
<dbReference type="SUPFAM" id="SSF81665">
    <property type="entry name" value="Calcium ATPase, transmembrane domain M"/>
    <property type="match status" value="1"/>
</dbReference>
<keyword evidence="7 12" id="KW-0460">Magnesium</keyword>
<evidence type="ECO:0000256" key="1">
    <source>
        <dbReference type="ARBA" id="ARBA00004141"/>
    </source>
</evidence>
<dbReference type="InterPro" id="IPR023214">
    <property type="entry name" value="HAD_sf"/>
</dbReference>
<keyword evidence="9 12" id="KW-1133">Transmembrane helix</keyword>